<evidence type="ECO:0000313" key="2">
    <source>
        <dbReference type="Proteomes" id="UP000006729"/>
    </source>
</evidence>
<dbReference type="EMBL" id="CM009291">
    <property type="protein sequence ID" value="RQO86751.1"/>
    <property type="molecule type" value="Genomic_DNA"/>
</dbReference>
<evidence type="ECO:0000313" key="1">
    <source>
        <dbReference type="EMBL" id="RQO86751.1"/>
    </source>
</evidence>
<dbReference type="STRING" id="3694.A0A3N7FIB4"/>
<accession>A0A3N7FIB4</accession>
<dbReference type="AlphaFoldDB" id="A0A3N7FIB4"/>
<proteinExistence type="predicted"/>
<reference evidence="1 2" key="1">
    <citation type="journal article" date="2006" name="Science">
        <title>The genome of black cottonwood, Populus trichocarpa (Torr. &amp; Gray).</title>
        <authorList>
            <person name="Tuskan G.A."/>
            <person name="Difazio S."/>
            <person name="Jansson S."/>
            <person name="Bohlmann J."/>
            <person name="Grigoriev I."/>
            <person name="Hellsten U."/>
            <person name="Putnam N."/>
            <person name="Ralph S."/>
            <person name="Rombauts S."/>
            <person name="Salamov A."/>
            <person name="Schein J."/>
            <person name="Sterck L."/>
            <person name="Aerts A."/>
            <person name="Bhalerao R.R."/>
            <person name="Bhalerao R.P."/>
            <person name="Blaudez D."/>
            <person name="Boerjan W."/>
            <person name="Brun A."/>
            <person name="Brunner A."/>
            <person name="Busov V."/>
            <person name="Campbell M."/>
            <person name="Carlson J."/>
            <person name="Chalot M."/>
            <person name="Chapman J."/>
            <person name="Chen G.L."/>
            <person name="Cooper D."/>
            <person name="Coutinho P.M."/>
            <person name="Couturier J."/>
            <person name="Covert S."/>
            <person name="Cronk Q."/>
            <person name="Cunningham R."/>
            <person name="Davis J."/>
            <person name="Degroeve S."/>
            <person name="Dejardin A."/>
            <person name="Depamphilis C."/>
            <person name="Detter J."/>
            <person name="Dirks B."/>
            <person name="Dubchak I."/>
            <person name="Duplessis S."/>
            <person name="Ehlting J."/>
            <person name="Ellis B."/>
            <person name="Gendler K."/>
            <person name="Goodstein D."/>
            <person name="Gribskov M."/>
            <person name="Grimwood J."/>
            <person name="Groover A."/>
            <person name="Gunter L."/>
            <person name="Hamberger B."/>
            <person name="Heinze B."/>
            <person name="Helariutta Y."/>
            <person name="Henrissat B."/>
            <person name="Holligan D."/>
            <person name="Holt R."/>
            <person name="Huang W."/>
            <person name="Islam-Faridi N."/>
            <person name="Jones S."/>
            <person name="Jones-Rhoades M."/>
            <person name="Jorgensen R."/>
            <person name="Joshi C."/>
            <person name="Kangasjarvi J."/>
            <person name="Karlsson J."/>
            <person name="Kelleher C."/>
            <person name="Kirkpatrick R."/>
            <person name="Kirst M."/>
            <person name="Kohler A."/>
            <person name="Kalluri U."/>
            <person name="Larimer F."/>
            <person name="Leebens-Mack J."/>
            <person name="Leple J.C."/>
            <person name="Locascio P."/>
            <person name="Lou Y."/>
            <person name="Lucas S."/>
            <person name="Martin F."/>
            <person name="Montanini B."/>
            <person name="Napoli C."/>
            <person name="Nelson D.R."/>
            <person name="Nelson C."/>
            <person name="Nieminen K."/>
            <person name="Nilsson O."/>
            <person name="Pereda V."/>
            <person name="Peter G."/>
            <person name="Philippe R."/>
            <person name="Pilate G."/>
            <person name="Poliakov A."/>
            <person name="Razumovskaya J."/>
            <person name="Richardson P."/>
            <person name="Rinaldi C."/>
            <person name="Ritland K."/>
            <person name="Rouze P."/>
            <person name="Ryaboy D."/>
            <person name="Schmutz J."/>
            <person name="Schrader J."/>
            <person name="Segerman B."/>
            <person name="Shin H."/>
            <person name="Siddiqui A."/>
            <person name="Sterky F."/>
            <person name="Terry A."/>
            <person name="Tsai C.J."/>
            <person name="Uberbacher E."/>
            <person name="Unneberg P."/>
            <person name="Vahala J."/>
            <person name="Wall K."/>
            <person name="Wessler S."/>
            <person name="Yang G."/>
            <person name="Yin T."/>
            <person name="Douglas C."/>
            <person name="Marra M."/>
            <person name="Sandberg G."/>
            <person name="Van de Peer Y."/>
            <person name="Rokhsar D."/>
        </authorList>
    </citation>
    <scope>NUCLEOTIDE SEQUENCE [LARGE SCALE GENOMIC DNA]</scope>
    <source>
        <strain evidence="2">cv. Nisqually</strain>
    </source>
</reference>
<dbReference type="InParanoid" id="A0A3N7FIB4"/>
<protein>
    <recommendedName>
        <fullName evidence="3">DUF641 domain-containing protein</fullName>
    </recommendedName>
</protein>
<sequence>MQSVIDFEMQKLGFPSMKTFDQFKSLSGSAKNFSFNSRSSTDSTTSGSFANLKITAEKLVKEQASVKTDLGMANTKLKKSMEHIHCWRISCKTRLMRMQSLK</sequence>
<organism evidence="1 2">
    <name type="scientific">Populus trichocarpa</name>
    <name type="common">Western balsam poplar</name>
    <name type="synonym">Populus balsamifera subsp. trichocarpa</name>
    <dbReference type="NCBI Taxonomy" id="3694"/>
    <lineage>
        <taxon>Eukaryota</taxon>
        <taxon>Viridiplantae</taxon>
        <taxon>Streptophyta</taxon>
        <taxon>Embryophyta</taxon>
        <taxon>Tracheophyta</taxon>
        <taxon>Spermatophyta</taxon>
        <taxon>Magnoliopsida</taxon>
        <taxon>eudicotyledons</taxon>
        <taxon>Gunneridae</taxon>
        <taxon>Pentapetalae</taxon>
        <taxon>rosids</taxon>
        <taxon>fabids</taxon>
        <taxon>Malpighiales</taxon>
        <taxon>Salicaceae</taxon>
        <taxon>Saliceae</taxon>
        <taxon>Populus</taxon>
    </lineage>
</organism>
<name>A0A3N7FIB4_POPTR</name>
<dbReference type="Proteomes" id="UP000006729">
    <property type="component" value="Chromosome 2"/>
</dbReference>
<gene>
    <name evidence="1" type="ORF">POPTR_002G096350</name>
</gene>
<keyword evidence="2" id="KW-1185">Reference proteome</keyword>
<evidence type="ECO:0008006" key="3">
    <source>
        <dbReference type="Google" id="ProtNLM"/>
    </source>
</evidence>